<accession>A0A0E9U0N4</accession>
<sequence>MWRQVKPYAFQTPEKHHGGKKIPPGMSLRSTGLAVN</sequence>
<dbReference type="AlphaFoldDB" id="A0A0E9U0N4"/>
<proteinExistence type="predicted"/>
<organism evidence="2">
    <name type="scientific">Anguilla anguilla</name>
    <name type="common">European freshwater eel</name>
    <name type="synonym">Muraena anguilla</name>
    <dbReference type="NCBI Taxonomy" id="7936"/>
    <lineage>
        <taxon>Eukaryota</taxon>
        <taxon>Metazoa</taxon>
        <taxon>Chordata</taxon>
        <taxon>Craniata</taxon>
        <taxon>Vertebrata</taxon>
        <taxon>Euteleostomi</taxon>
        <taxon>Actinopterygii</taxon>
        <taxon>Neopterygii</taxon>
        <taxon>Teleostei</taxon>
        <taxon>Anguilliformes</taxon>
        <taxon>Anguillidae</taxon>
        <taxon>Anguilla</taxon>
    </lineage>
</organism>
<dbReference type="EMBL" id="GBXM01049295">
    <property type="protein sequence ID" value="JAH59282.1"/>
    <property type="molecule type" value="Transcribed_RNA"/>
</dbReference>
<evidence type="ECO:0000256" key="1">
    <source>
        <dbReference type="SAM" id="MobiDB-lite"/>
    </source>
</evidence>
<name>A0A0E9U0N4_ANGAN</name>
<feature type="region of interest" description="Disordered" evidence="1">
    <location>
        <begin position="1"/>
        <end position="36"/>
    </location>
</feature>
<evidence type="ECO:0000313" key="2">
    <source>
        <dbReference type="EMBL" id="JAH59282.1"/>
    </source>
</evidence>
<reference evidence="2" key="2">
    <citation type="journal article" date="2015" name="Fish Shellfish Immunol.">
        <title>Early steps in the European eel (Anguilla anguilla)-Vibrio vulnificus interaction in the gills: Role of the RtxA13 toxin.</title>
        <authorList>
            <person name="Callol A."/>
            <person name="Pajuelo D."/>
            <person name="Ebbesson L."/>
            <person name="Teles M."/>
            <person name="MacKenzie S."/>
            <person name="Amaro C."/>
        </authorList>
    </citation>
    <scope>NUCLEOTIDE SEQUENCE</scope>
</reference>
<protein>
    <submittedName>
        <fullName evidence="2">Uncharacterized protein</fullName>
    </submittedName>
</protein>
<reference evidence="2" key="1">
    <citation type="submission" date="2014-11" db="EMBL/GenBank/DDBJ databases">
        <authorList>
            <person name="Amaro Gonzalez C."/>
        </authorList>
    </citation>
    <scope>NUCLEOTIDE SEQUENCE</scope>
</reference>